<keyword evidence="3" id="KW-1185">Reference proteome</keyword>
<organism evidence="2 3">
    <name type="scientific">Lysobacter hankyongensis</name>
    <dbReference type="NCBI Taxonomy" id="1176535"/>
    <lineage>
        <taxon>Bacteria</taxon>
        <taxon>Pseudomonadati</taxon>
        <taxon>Pseudomonadota</taxon>
        <taxon>Gammaproteobacteria</taxon>
        <taxon>Lysobacterales</taxon>
        <taxon>Lysobacteraceae</taxon>
        <taxon>Lysobacter</taxon>
    </lineage>
</organism>
<reference evidence="3" key="1">
    <citation type="journal article" date="2019" name="Int. J. Syst. Evol. Microbiol.">
        <title>The Global Catalogue of Microorganisms (GCM) 10K type strain sequencing project: providing services to taxonomists for standard genome sequencing and annotation.</title>
        <authorList>
            <consortium name="The Broad Institute Genomics Platform"/>
            <consortium name="The Broad Institute Genome Sequencing Center for Infectious Disease"/>
            <person name="Wu L."/>
            <person name="Ma J."/>
        </authorList>
    </citation>
    <scope>NUCLEOTIDE SEQUENCE [LARGE SCALE GENOMIC DNA]</scope>
    <source>
        <strain evidence="3">JCM 18204</strain>
    </source>
</reference>
<evidence type="ECO:0000256" key="1">
    <source>
        <dbReference type="SAM" id="Phobius"/>
    </source>
</evidence>
<evidence type="ECO:0000313" key="3">
    <source>
        <dbReference type="Proteomes" id="UP001499959"/>
    </source>
</evidence>
<sequence>MALPEPMSKVTKKGEFGIPWFLVVLLTIWGTVFGLLSDNFVKGFFVGILPPLVLGFGFAFYAVGMSYLIRRLGIDPKDGGVGIALFLSFICIVVPICIILARAAGLPVKW</sequence>
<feature type="transmembrane region" description="Helical" evidence="1">
    <location>
        <begin position="81"/>
        <end position="104"/>
    </location>
</feature>
<keyword evidence="1" id="KW-1133">Transmembrane helix</keyword>
<proteinExistence type="predicted"/>
<dbReference type="RefSeq" id="WP_345302786.1">
    <property type="nucleotide sequence ID" value="NZ_BAABJE010000005.1"/>
</dbReference>
<feature type="transmembrane region" description="Helical" evidence="1">
    <location>
        <begin position="16"/>
        <end position="36"/>
    </location>
</feature>
<evidence type="ECO:0000313" key="2">
    <source>
        <dbReference type="EMBL" id="GAA4791478.1"/>
    </source>
</evidence>
<feature type="transmembrane region" description="Helical" evidence="1">
    <location>
        <begin position="48"/>
        <end position="69"/>
    </location>
</feature>
<comment type="caution">
    <text evidence="2">The sequence shown here is derived from an EMBL/GenBank/DDBJ whole genome shotgun (WGS) entry which is preliminary data.</text>
</comment>
<gene>
    <name evidence="2" type="ORF">GCM10023307_16080</name>
</gene>
<name>A0ABP9B6X1_9GAMM</name>
<keyword evidence="1" id="KW-0472">Membrane</keyword>
<dbReference type="Proteomes" id="UP001499959">
    <property type="component" value="Unassembled WGS sequence"/>
</dbReference>
<accession>A0ABP9B6X1</accession>
<protein>
    <submittedName>
        <fullName evidence="2">Uncharacterized protein</fullName>
    </submittedName>
</protein>
<dbReference type="EMBL" id="BAABJE010000005">
    <property type="protein sequence ID" value="GAA4791478.1"/>
    <property type="molecule type" value="Genomic_DNA"/>
</dbReference>
<keyword evidence="1" id="KW-0812">Transmembrane</keyword>